<sequence>MKKLYSIIILTGGLTVFTGCKKFIDVNQDPNRPISVQESLILAPVELKISSDVMAGGGVACTVQEYMQVMALNQVAPNSGTYLMYNSDTDGDWSNIYVGCLNNLRNLTKMAEADGKTYYSGISKILTAYCLATATDLWGDIPYSQAFNGTNNLTPTYDSQQSIYAQVQALLDAGIADINKKGGVAPSGDDLYYNGDMTKWVKLAYTLKARYYMHLINAPGTTPAAQAQLALTALNNAMTSNSDDFKMVYTGSAGTENPWQQNFLSVSTFVLGDTFVNGFAQRNDPRVSKMVAPAKQTGLYTGRQNGLTAIGSLESYSIPASFYAGAAAYNYLVNYSEVLFLKAEATYYTSGFAAAAPFYIAGVQSHMNKLGVSSTDAATYLASRTLTANNALQLIMEEKQIANFLLMENFTDWRRTGYPKITKVLNALSDIPRRVLYPQLEITSNPQPVQSATLTSRVWWDTK</sequence>
<dbReference type="InterPro" id="IPR011990">
    <property type="entry name" value="TPR-like_helical_dom_sf"/>
</dbReference>
<dbReference type="AlphaFoldDB" id="A0A9X2B9G6"/>
<dbReference type="SUPFAM" id="SSF48452">
    <property type="entry name" value="TPR-like"/>
    <property type="match status" value="1"/>
</dbReference>
<dbReference type="PROSITE" id="PS51257">
    <property type="entry name" value="PROKAR_LIPOPROTEIN"/>
    <property type="match status" value="1"/>
</dbReference>
<gene>
    <name evidence="1" type="ORF">MUY27_08415</name>
</gene>
<dbReference type="InterPro" id="IPR041662">
    <property type="entry name" value="SusD-like_2"/>
</dbReference>
<comment type="caution">
    <text evidence="1">The sequence shown here is derived from an EMBL/GenBank/DDBJ whole genome shotgun (WGS) entry which is preliminary data.</text>
</comment>
<keyword evidence="1" id="KW-0449">Lipoprotein</keyword>
<dbReference type="Gene3D" id="1.25.40.390">
    <property type="match status" value="1"/>
</dbReference>
<reference evidence="1" key="1">
    <citation type="submission" date="2022-04" db="EMBL/GenBank/DDBJ databases">
        <title>Mucilaginibacter sp. RS28 isolated from freshwater.</title>
        <authorList>
            <person name="Ko S.-R."/>
        </authorList>
    </citation>
    <scope>NUCLEOTIDE SEQUENCE</scope>
    <source>
        <strain evidence="1">RS28</strain>
    </source>
</reference>
<evidence type="ECO:0000313" key="2">
    <source>
        <dbReference type="Proteomes" id="UP001139450"/>
    </source>
</evidence>
<name>A0A9X2B9G6_9SPHI</name>
<proteinExistence type="predicted"/>
<accession>A0A9X2B9G6</accession>
<protein>
    <submittedName>
        <fullName evidence="1">SusD/RagB family nutrient-binding outer membrane lipoprotein</fullName>
    </submittedName>
</protein>
<dbReference type="EMBL" id="JALJEJ010000003">
    <property type="protein sequence ID" value="MCJ8209730.1"/>
    <property type="molecule type" value="Genomic_DNA"/>
</dbReference>
<evidence type="ECO:0000313" key="1">
    <source>
        <dbReference type="EMBL" id="MCJ8209730.1"/>
    </source>
</evidence>
<dbReference type="Proteomes" id="UP001139450">
    <property type="component" value="Unassembled WGS sequence"/>
</dbReference>
<dbReference type="Pfam" id="PF12771">
    <property type="entry name" value="SusD-like_2"/>
    <property type="match status" value="1"/>
</dbReference>
<keyword evidence="2" id="KW-1185">Reference proteome</keyword>
<organism evidence="1 2">
    <name type="scientific">Mucilaginibacter straminoryzae</name>
    <dbReference type="NCBI Taxonomy" id="2932774"/>
    <lineage>
        <taxon>Bacteria</taxon>
        <taxon>Pseudomonadati</taxon>
        <taxon>Bacteroidota</taxon>
        <taxon>Sphingobacteriia</taxon>
        <taxon>Sphingobacteriales</taxon>
        <taxon>Sphingobacteriaceae</taxon>
        <taxon>Mucilaginibacter</taxon>
    </lineage>
</organism>
<dbReference type="RefSeq" id="WP_245129562.1">
    <property type="nucleotide sequence ID" value="NZ_JALJEJ010000003.1"/>
</dbReference>